<evidence type="ECO:0000313" key="2">
    <source>
        <dbReference type="Proteomes" id="UP000287033"/>
    </source>
</evidence>
<keyword evidence="2" id="KW-1185">Reference proteome</keyword>
<proteinExistence type="predicted"/>
<organism evidence="1 2">
    <name type="scientific">Chiloscyllium punctatum</name>
    <name type="common">Brownbanded bambooshark</name>
    <name type="synonym">Hemiscyllium punctatum</name>
    <dbReference type="NCBI Taxonomy" id="137246"/>
    <lineage>
        <taxon>Eukaryota</taxon>
        <taxon>Metazoa</taxon>
        <taxon>Chordata</taxon>
        <taxon>Craniata</taxon>
        <taxon>Vertebrata</taxon>
        <taxon>Chondrichthyes</taxon>
        <taxon>Elasmobranchii</taxon>
        <taxon>Galeomorphii</taxon>
        <taxon>Galeoidea</taxon>
        <taxon>Orectolobiformes</taxon>
        <taxon>Hemiscylliidae</taxon>
        <taxon>Chiloscyllium</taxon>
    </lineage>
</organism>
<gene>
    <name evidence="1" type="ORF">chiPu_0028530</name>
</gene>
<sequence>AAAMNNLGEEVNCQIFNLAAEVAESSNDKIPILLLKLKDT</sequence>
<reference evidence="1 2" key="1">
    <citation type="journal article" date="2018" name="Nat. Ecol. Evol.">
        <title>Shark genomes provide insights into elasmobranch evolution and the origin of vertebrates.</title>
        <authorList>
            <person name="Hara Y"/>
            <person name="Yamaguchi K"/>
            <person name="Onimaru K"/>
            <person name="Kadota M"/>
            <person name="Koyanagi M"/>
            <person name="Keeley SD"/>
            <person name="Tatsumi K"/>
            <person name="Tanaka K"/>
            <person name="Motone F"/>
            <person name="Kageyama Y"/>
            <person name="Nozu R"/>
            <person name="Adachi N"/>
            <person name="Nishimura O"/>
            <person name="Nakagawa R"/>
            <person name="Tanegashima C"/>
            <person name="Kiyatake I"/>
            <person name="Matsumoto R"/>
            <person name="Murakumo K"/>
            <person name="Nishida K"/>
            <person name="Terakita A"/>
            <person name="Kuratani S"/>
            <person name="Sato K"/>
            <person name="Hyodo S Kuraku.S."/>
        </authorList>
    </citation>
    <scope>NUCLEOTIDE SEQUENCE [LARGE SCALE GENOMIC DNA]</scope>
</reference>
<dbReference type="Proteomes" id="UP000287033">
    <property type="component" value="Unassembled WGS sequence"/>
</dbReference>
<comment type="caution">
    <text evidence="1">The sequence shown here is derived from an EMBL/GenBank/DDBJ whole genome shotgun (WGS) entry which is preliminary data.</text>
</comment>
<accession>A0A401TPT6</accession>
<name>A0A401TPT6_CHIPU</name>
<dbReference type="EMBL" id="BEZZ01133718">
    <property type="protein sequence ID" value="GCC44681.1"/>
    <property type="molecule type" value="Genomic_DNA"/>
</dbReference>
<protein>
    <submittedName>
        <fullName evidence="1">Uncharacterized protein</fullName>
    </submittedName>
</protein>
<evidence type="ECO:0000313" key="1">
    <source>
        <dbReference type="EMBL" id="GCC44681.1"/>
    </source>
</evidence>
<dbReference type="AlphaFoldDB" id="A0A401TPT6"/>
<feature type="non-terminal residue" evidence="1">
    <location>
        <position position="1"/>
    </location>
</feature>